<keyword evidence="2" id="KW-1185">Reference proteome</keyword>
<dbReference type="Proteomes" id="UP000035932">
    <property type="component" value="Unassembled WGS sequence"/>
</dbReference>
<evidence type="ECO:0000313" key="2">
    <source>
        <dbReference type="Proteomes" id="UP000035932"/>
    </source>
</evidence>
<gene>
    <name evidence="1" type="ORF">ACS04_26790</name>
</gene>
<dbReference type="AlphaFoldDB" id="A0A0J6XKM7"/>
<dbReference type="OrthoDB" id="4244222at2"/>
<sequence>MTSSAPTCPECSQAMKFGGFVLCRREDDGERVCRSLWKCPARHVWWHWADRPDETLEACPIPEAFR</sequence>
<protein>
    <submittedName>
        <fullName evidence="1">Dehydrogenase</fullName>
    </submittedName>
</protein>
<dbReference type="EMBL" id="LFML01000122">
    <property type="protein sequence ID" value="KMO94802.1"/>
    <property type="molecule type" value="Genomic_DNA"/>
</dbReference>
<proteinExistence type="predicted"/>
<evidence type="ECO:0000313" key="1">
    <source>
        <dbReference type="EMBL" id="KMO94802.1"/>
    </source>
</evidence>
<comment type="caution">
    <text evidence="1">The sequence shown here is derived from an EMBL/GenBank/DDBJ whole genome shotgun (WGS) entry which is preliminary data.</text>
</comment>
<organism evidence="1 2">
    <name type="scientific">Streptomyces roseus</name>
    <dbReference type="NCBI Taxonomy" id="66430"/>
    <lineage>
        <taxon>Bacteria</taxon>
        <taxon>Bacillati</taxon>
        <taxon>Actinomycetota</taxon>
        <taxon>Actinomycetes</taxon>
        <taxon>Kitasatosporales</taxon>
        <taxon>Streptomycetaceae</taxon>
        <taxon>Streptomyces</taxon>
    </lineage>
</organism>
<accession>A0A0J6XKM7</accession>
<dbReference type="RefSeq" id="WP_048479354.1">
    <property type="nucleotide sequence ID" value="NZ_JBIRUD010000004.1"/>
</dbReference>
<dbReference type="PATRIC" id="fig|66430.4.peg.907"/>
<name>A0A0J6XKM7_9ACTN</name>
<reference evidence="1 2" key="1">
    <citation type="submission" date="2015-06" db="EMBL/GenBank/DDBJ databases">
        <title>Recapitulation of the evolution of biosynthetic gene clusters reveals hidden chemical diversity on bacterial genomes.</title>
        <authorList>
            <person name="Cruz-Morales P."/>
            <person name="Martinez-Guerrero C."/>
            <person name="Morales-Escalante M.A."/>
            <person name="Yanez-Guerra L.A."/>
            <person name="Kopp J.F."/>
            <person name="Feldmann J."/>
            <person name="Ramos-Aboites H.E."/>
            <person name="Barona-Gomez F."/>
        </authorList>
    </citation>
    <scope>NUCLEOTIDE SEQUENCE [LARGE SCALE GENOMIC DNA]</scope>
    <source>
        <strain evidence="1 2">ATCC 31245</strain>
    </source>
</reference>